<dbReference type="AlphaFoldDB" id="A0A128F8E1"/>
<sequence length="97" mass="11361">MRISEKKSHTLLVAPYGQSRETRLEISRMIWKLVEGVMAGYQAFRLKHQREKLRDSLSSYPDYLLKDFGLSPEEISVIKTRSIQLKSEQIAHSVRRN</sequence>
<gene>
    <name evidence="1" type="ORF">GCE9029_03607</name>
</gene>
<dbReference type="EMBL" id="FIZX01000002">
    <property type="protein sequence ID" value="CZF83049.1"/>
    <property type="molecule type" value="Genomic_DNA"/>
</dbReference>
<dbReference type="Proteomes" id="UP000071641">
    <property type="component" value="Unassembled WGS sequence"/>
</dbReference>
<reference evidence="2" key="1">
    <citation type="submission" date="2016-02" db="EMBL/GenBank/DDBJ databases">
        <authorList>
            <person name="Rodrigo-Torres Lidia"/>
            <person name="Arahal R.David."/>
        </authorList>
    </citation>
    <scope>NUCLEOTIDE SEQUENCE [LARGE SCALE GENOMIC DNA]</scope>
    <source>
        <strain evidence="2">CECT 9029</strain>
    </source>
</reference>
<evidence type="ECO:0008006" key="3">
    <source>
        <dbReference type="Google" id="ProtNLM"/>
    </source>
</evidence>
<organism evidence="1 2">
    <name type="scientific">Grimontia celer</name>
    <dbReference type="NCBI Taxonomy" id="1796497"/>
    <lineage>
        <taxon>Bacteria</taxon>
        <taxon>Pseudomonadati</taxon>
        <taxon>Pseudomonadota</taxon>
        <taxon>Gammaproteobacteria</taxon>
        <taxon>Vibrionales</taxon>
        <taxon>Vibrionaceae</taxon>
        <taxon>Grimontia</taxon>
    </lineage>
</organism>
<dbReference type="OrthoDB" id="5917237at2"/>
<name>A0A128F8E1_9GAMM</name>
<accession>A0A128F8E1</accession>
<evidence type="ECO:0000313" key="2">
    <source>
        <dbReference type="Proteomes" id="UP000071641"/>
    </source>
</evidence>
<dbReference type="RefSeq" id="WP_062665303.1">
    <property type="nucleotide sequence ID" value="NZ_FIZX01000002.1"/>
</dbReference>
<protein>
    <recommendedName>
        <fullName evidence="3">DUF1127 domain-containing protein</fullName>
    </recommendedName>
</protein>
<proteinExistence type="predicted"/>
<evidence type="ECO:0000313" key="1">
    <source>
        <dbReference type="EMBL" id="CZF83049.1"/>
    </source>
</evidence>
<keyword evidence="2" id="KW-1185">Reference proteome</keyword>